<evidence type="ECO:0000256" key="2">
    <source>
        <dbReference type="ARBA" id="ARBA00022692"/>
    </source>
</evidence>
<feature type="region of interest" description="Disordered" evidence="8">
    <location>
        <begin position="302"/>
        <end position="328"/>
    </location>
</feature>
<name>A0A9D4UVB8_ADICA</name>
<dbReference type="PANTHER" id="PTHR13815">
    <property type="entry name" value="GOLGIN-84"/>
    <property type="match status" value="1"/>
</dbReference>
<evidence type="ECO:0000256" key="8">
    <source>
        <dbReference type="SAM" id="MobiDB-lite"/>
    </source>
</evidence>
<dbReference type="GO" id="GO:0007030">
    <property type="term" value="P:Golgi organization"/>
    <property type="evidence" value="ECO:0007669"/>
    <property type="project" value="InterPro"/>
</dbReference>
<feature type="compositionally biased region" description="Basic and acidic residues" evidence="8">
    <location>
        <begin position="182"/>
        <end position="191"/>
    </location>
</feature>
<keyword evidence="6 9" id="KW-0472">Membrane</keyword>
<dbReference type="PANTHER" id="PTHR13815:SF5">
    <property type="entry name" value="GOLGIN CANDIDATE 2"/>
    <property type="match status" value="1"/>
</dbReference>
<feature type="compositionally biased region" description="Acidic residues" evidence="8">
    <location>
        <begin position="408"/>
        <end position="435"/>
    </location>
</feature>
<keyword evidence="5 7" id="KW-0175">Coiled coil</keyword>
<dbReference type="GO" id="GO:0000301">
    <property type="term" value="P:retrograde transport, vesicle recycling within Golgi"/>
    <property type="evidence" value="ECO:0007669"/>
    <property type="project" value="TreeGrafter"/>
</dbReference>
<dbReference type="OrthoDB" id="248903at2759"/>
<evidence type="ECO:0000256" key="3">
    <source>
        <dbReference type="ARBA" id="ARBA00022989"/>
    </source>
</evidence>
<evidence type="ECO:0000313" key="11">
    <source>
        <dbReference type="Proteomes" id="UP000886520"/>
    </source>
</evidence>
<keyword evidence="2 9" id="KW-0812">Transmembrane</keyword>
<protein>
    <recommendedName>
        <fullName evidence="12">Golgin-84</fullName>
    </recommendedName>
</protein>
<keyword evidence="3 9" id="KW-1133">Transmembrane helix</keyword>
<comment type="caution">
    <text evidence="10">The sequence shown here is derived from an EMBL/GenBank/DDBJ whole genome shotgun (WGS) entry which is preliminary data.</text>
</comment>
<gene>
    <name evidence="10" type="ORF">GOP47_0010435</name>
</gene>
<dbReference type="Pfam" id="PF09787">
    <property type="entry name" value="Golgin_A5"/>
    <property type="match status" value="1"/>
</dbReference>
<feature type="compositionally biased region" description="Basic and acidic residues" evidence="8">
    <location>
        <begin position="124"/>
        <end position="135"/>
    </location>
</feature>
<feature type="region of interest" description="Disordered" evidence="8">
    <location>
        <begin position="391"/>
        <end position="453"/>
    </location>
</feature>
<comment type="subcellular location">
    <subcellularLocation>
        <location evidence="1">Golgi apparatus membrane</location>
    </subcellularLocation>
</comment>
<feature type="region of interest" description="Disordered" evidence="8">
    <location>
        <begin position="579"/>
        <end position="604"/>
    </location>
</feature>
<keyword evidence="11" id="KW-1185">Reference proteome</keyword>
<evidence type="ECO:0000256" key="4">
    <source>
        <dbReference type="ARBA" id="ARBA00023034"/>
    </source>
</evidence>
<dbReference type="EMBL" id="JABFUD020000010">
    <property type="protein sequence ID" value="KAI5074474.1"/>
    <property type="molecule type" value="Genomic_DNA"/>
</dbReference>
<sequence length="823" mass="91692">MAGWLSSKLKEAENFLQQIDQQAAESLGKPEKEKHGSISKNKSGSHGNIKPMFNLSLAEQKETGRETHIRTKLDVGSEPLPPALSKLIKKSDQGARVLNSNARSEIKGLRSYRKQSNAIPQGKTDTDNKAGKDDWTELLASPNVDAGTSPGLASSVGSSDSGHTGYSKKRLPKSTPNSKQSGHHEQREDILRGNFSRGSDMTLKISPSVSSSNIAIVDSQSAFFPGRFGDETLKRRLENDLAGLEGGEAVAEDSQVSISKVTETNGNVPYTARRHLDSESLPNVVEGGDRDDGVNKLRVRQQQLDSSDVVRPSSPASECDQFSDDKRDEYEGTIQVTHGATLERPYLEGILALENKNNFPQNDFGGKDQSAVLDSPLAVDSRELAAELEVGELEELPEAQTLPASLQVEEEDSYESNSMTDEDSDGGTESEDYEEIERQKSAHKKRIARRKELTAARAAEAQAAIRERKLLVEKLEKEVTSLQRVLAEREEQQGREAAELRTSIAEVMQALEAEKKLHSSTRMKALSVESQLENENADLAKSLGALQWELEEEMSQVLKARRMIEVKEAVKTDLERRLANVHGDTCSSPSQQGGDVKSRDEDQSFEEEQSDLWKKIQQFQIQAKDLEVKICGLKDTRHVPTETEKELENRLAQLTDHLIQKQAQVEALSSEKATLLFRLETLTQTIEEERALASRNKHGRRNSNWESNYYDMEYGLGRSYDSKVKPFAYEHGESSATATIMNSIPFSPVLRQLNGFISAGIFYLRKHRWAQALIVMYIVVLHIWVWFVVFMNPKPAQTLALRELGLPKNVSELKNGSNVINLL</sequence>
<dbReference type="InterPro" id="IPR019177">
    <property type="entry name" value="Golgin_subfamily_A_member_5"/>
</dbReference>
<dbReference type="AlphaFoldDB" id="A0A9D4UVB8"/>
<feature type="region of interest" description="Disordered" evidence="8">
    <location>
        <begin position="20"/>
        <end position="52"/>
    </location>
</feature>
<dbReference type="GO" id="GO:0031985">
    <property type="term" value="C:Golgi cisterna"/>
    <property type="evidence" value="ECO:0007669"/>
    <property type="project" value="TreeGrafter"/>
</dbReference>
<dbReference type="GO" id="GO:0000139">
    <property type="term" value="C:Golgi membrane"/>
    <property type="evidence" value="ECO:0007669"/>
    <property type="project" value="UniProtKB-SubCell"/>
</dbReference>
<evidence type="ECO:0000256" key="9">
    <source>
        <dbReference type="SAM" id="Phobius"/>
    </source>
</evidence>
<feature type="coiled-coil region" evidence="7">
    <location>
        <begin position="644"/>
        <end position="671"/>
    </location>
</feature>
<keyword evidence="4" id="KW-0333">Golgi apparatus</keyword>
<evidence type="ECO:0000256" key="7">
    <source>
        <dbReference type="SAM" id="Coils"/>
    </source>
</evidence>
<feature type="transmembrane region" description="Helical" evidence="9">
    <location>
        <begin position="769"/>
        <end position="789"/>
    </location>
</feature>
<reference evidence="10" key="1">
    <citation type="submission" date="2021-01" db="EMBL/GenBank/DDBJ databases">
        <title>Adiantum capillus-veneris genome.</title>
        <authorList>
            <person name="Fang Y."/>
            <person name="Liao Q."/>
        </authorList>
    </citation>
    <scope>NUCLEOTIDE SEQUENCE</scope>
    <source>
        <strain evidence="10">H3</strain>
        <tissue evidence="10">Leaf</tissue>
    </source>
</reference>
<evidence type="ECO:0000256" key="6">
    <source>
        <dbReference type="ARBA" id="ARBA00023136"/>
    </source>
</evidence>
<feature type="region of interest" description="Disordered" evidence="8">
    <location>
        <begin position="73"/>
        <end position="199"/>
    </location>
</feature>
<evidence type="ECO:0000256" key="1">
    <source>
        <dbReference type="ARBA" id="ARBA00004394"/>
    </source>
</evidence>
<accession>A0A9D4UVB8</accession>
<evidence type="ECO:0008006" key="12">
    <source>
        <dbReference type="Google" id="ProtNLM"/>
    </source>
</evidence>
<organism evidence="10 11">
    <name type="scientific">Adiantum capillus-veneris</name>
    <name type="common">Maidenhair fern</name>
    <dbReference type="NCBI Taxonomy" id="13818"/>
    <lineage>
        <taxon>Eukaryota</taxon>
        <taxon>Viridiplantae</taxon>
        <taxon>Streptophyta</taxon>
        <taxon>Embryophyta</taxon>
        <taxon>Tracheophyta</taxon>
        <taxon>Polypodiopsida</taxon>
        <taxon>Polypodiidae</taxon>
        <taxon>Polypodiales</taxon>
        <taxon>Pteridineae</taxon>
        <taxon>Pteridaceae</taxon>
        <taxon>Vittarioideae</taxon>
        <taxon>Adiantum</taxon>
    </lineage>
</organism>
<evidence type="ECO:0000256" key="5">
    <source>
        <dbReference type="ARBA" id="ARBA00023054"/>
    </source>
</evidence>
<evidence type="ECO:0000313" key="10">
    <source>
        <dbReference type="EMBL" id="KAI5074474.1"/>
    </source>
</evidence>
<proteinExistence type="predicted"/>
<dbReference type="Proteomes" id="UP000886520">
    <property type="component" value="Chromosome 10"/>
</dbReference>
<feature type="compositionally biased region" description="Polar residues" evidence="8">
    <location>
        <begin position="151"/>
        <end position="164"/>
    </location>
</feature>